<evidence type="ECO:0000256" key="1">
    <source>
        <dbReference type="SAM" id="MobiDB-lite"/>
    </source>
</evidence>
<feature type="compositionally biased region" description="Basic and acidic residues" evidence="1">
    <location>
        <begin position="22"/>
        <end position="35"/>
    </location>
</feature>
<keyword evidence="3" id="KW-1185">Reference proteome</keyword>
<accession>A0AAE0XX82</accession>
<evidence type="ECO:0000313" key="3">
    <source>
        <dbReference type="Proteomes" id="UP001283361"/>
    </source>
</evidence>
<feature type="compositionally biased region" description="Polar residues" evidence="1">
    <location>
        <begin position="1"/>
        <end position="10"/>
    </location>
</feature>
<feature type="region of interest" description="Disordered" evidence="1">
    <location>
        <begin position="1"/>
        <end position="61"/>
    </location>
</feature>
<comment type="caution">
    <text evidence="2">The sequence shown here is derived from an EMBL/GenBank/DDBJ whole genome shotgun (WGS) entry which is preliminary data.</text>
</comment>
<reference evidence="2" key="1">
    <citation type="journal article" date="2023" name="G3 (Bethesda)">
        <title>A reference genome for the long-term kleptoplast-retaining sea slug Elysia crispata morphotype clarki.</title>
        <authorList>
            <person name="Eastman K.E."/>
            <person name="Pendleton A.L."/>
            <person name="Shaikh M.A."/>
            <person name="Suttiyut T."/>
            <person name="Ogas R."/>
            <person name="Tomko P."/>
            <person name="Gavelis G."/>
            <person name="Widhalm J.R."/>
            <person name="Wisecaver J.H."/>
        </authorList>
    </citation>
    <scope>NUCLEOTIDE SEQUENCE</scope>
    <source>
        <strain evidence="2">ECLA1</strain>
    </source>
</reference>
<organism evidence="2 3">
    <name type="scientific">Elysia crispata</name>
    <name type="common">lettuce slug</name>
    <dbReference type="NCBI Taxonomy" id="231223"/>
    <lineage>
        <taxon>Eukaryota</taxon>
        <taxon>Metazoa</taxon>
        <taxon>Spiralia</taxon>
        <taxon>Lophotrochozoa</taxon>
        <taxon>Mollusca</taxon>
        <taxon>Gastropoda</taxon>
        <taxon>Heterobranchia</taxon>
        <taxon>Euthyneura</taxon>
        <taxon>Panpulmonata</taxon>
        <taxon>Sacoglossa</taxon>
        <taxon>Placobranchoidea</taxon>
        <taxon>Plakobranchidae</taxon>
        <taxon>Elysia</taxon>
    </lineage>
</organism>
<dbReference type="Proteomes" id="UP001283361">
    <property type="component" value="Unassembled WGS sequence"/>
</dbReference>
<evidence type="ECO:0000313" key="2">
    <source>
        <dbReference type="EMBL" id="KAK3721202.1"/>
    </source>
</evidence>
<sequence length="130" mass="14449">MAVQCTQSLHLTRRHPPLAHPRSLDRVTDQARKDCSSTARGQPAGSGSWAGAVRARHSGEEGERSIAFWAGQSSLKREQQQEITETVGSHSRGHFSPYHTQKHAECRARGFESNYILPNTVCYLENPRPG</sequence>
<gene>
    <name evidence="2" type="ORF">RRG08_044212</name>
</gene>
<name>A0AAE0XX82_9GAST</name>
<proteinExistence type="predicted"/>
<dbReference type="AlphaFoldDB" id="A0AAE0XX82"/>
<protein>
    <submittedName>
        <fullName evidence="2">Uncharacterized protein</fullName>
    </submittedName>
</protein>
<dbReference type="EMBL" id="JAWDGP010007400">
    <property type="protein sequence ID" value="KAK3721202.1"/>
    <property type="molecule type" value="Genomic_DNA"/>
</dbReference>